<dbReference type="SUPFAM" id="SSF63433">
    <property type="entry name" value="Fumarylacetoacetate hydrolase, FAH, N-terminal domain"/>
    <property type="match status" value="1"/>
</dbReference>
<comment type="caution">
    <text evidence="16">The sequence shown here is derived from an EMBL/GenBank/DDBJ whole genome shotgun (WGS) entry which is preliminary data.</text>
</comment>
<keyword evidence="17" id="KW-1185">Reference proteome</keyword>
<evidence type="ECO:0000259" key="15">
    <source>
        <dbReference type="Pfam" id="PF09298"/>
    </source>
</evidence>
<dbReference type="HOGENOM" id="CLU_026207_2_0_1"/>
<evidence type="ECO:0000313" key="17">
    <source>
        <dbReference type="Proteomes" id="UP000027920"/>
    </source>
</evidence>
<dbReference type="Pfam" id="PF09298">
    <property type="entry name" value="FAA_hydrolase_N"/>
    <property type="match status" value="1"/>
</dbReference>
<dbReference type="EMBL" id="AMGV01000015">
    <property type="protein sequence ID" value="KEF53143.1"/>
    <property type="molecule type" value="Genomic_DNA"/>
</dbReference>
<feature type="binding site" evidence="12">
    <location>
        <position position="208"/>
    </location>
    <ligand>
        <name>Ca(2+)</name>
        <dbReference type="ChEBI" id="CHEBI:29108"/>
    </ligand>
</feature>
<evidence type="ECO:0000256" key="12">
    <source>
        <dbReference type="PIRSR" id="PIRSR605959-3"/>
    </source>
</evidence>
<dbReference type="Gene3D" id="2.30.30.230">
    <property type="entry name" value="Fumarylacetoacetase, N-terminal domain"/>
    <property type="match status" value="1"/>
</dbReference>
<protein>
    <recommendedName>
        <fullName evidence="3 13">Fumarylacetoacetase</fullName>
        <ecNumber evidence="3 13">3.7.1.2</ecNumber>
    </recommendedName>
    <alternativeName>
        <fullName evidence="13">Fumarylacetoacetate hydrolase</fullName>
    </alternativeName>
</protein>
<dbReference type="GO" id="GO:1902000">
    <property type="term" value="P:homogentisate catabolic process"/>
    <property type="evidence" value="ECO:0007669"/>
    <property type="project" value="TreeGrafter"/>
</dbReference>
<dbReference type="InterPro" id="IPR011234">
    <property type="entry name" value="Fumarylacetoacetase-like_C"/>
</dbReference>
<dbReference type="GO" id="GO:0006559">
    <property type="term" value="P:L-phenylalanine catabolic process"/>
    <property type="evidence" value="ECO:0007669"/>
    <property type="project" value="UniProtKB-UniRule"/>
</dbReference>
<evidence type="ECO:0000256" key="10">
    <source>
        <dbReference type="PIRSR" id="PIRSR605959-1"/>
    </source>
</evidence>
<reference evidence="16 17" key="1">
    <citation type="submission" date="2013-03" db="EMBL/GenBank/DDBJ databases">
        <title>The Genome Sequence of Exophiala aquamarina CBS 119918.</title>
        <authorList>
            <consortium name="The Broad Institute Genomics Platform"/>
            <person name="Cuomo C."/>
            <person name="de Hoog S."/>
            <person name="Gorbushina A."/>
            <person name="Walker B."/>
            <person name="Young S.K."/>
            <person name="Zeng Q."/>
            <person name="Gargeya S."/>
            <person name="Fitzgerald M."/>
            <person name="Haas B."/>
            <person name="Abouelleil A."/>
            <person name="Allen A.W."/>
            <person name="Alvarado L."/>
            <person name="Arachchi H.M."/>
            <person name="Berlin A.M."/>
            <person name="Chapman S.B."/>
            <person name="Gainer-Dewar J."/>
            <person name="Goldberg J."/>
            <person name="Griggs A."/>
            <person name="Gujja S."/>
            <person name="Hansen M."/>
            <person name="Howarth C."/>
            <person name="Imamovic A."/>
            <person name="Ireland A."/>
            <person name="Larimer J."/>
            <person name="McCowan C."/>
            <person name="Murphy C."/>
            <person name="Pearson M."/>
            <person name="Poon T.W."/>
            <person name="Priest M."/>
            <person name="Roberts A."/>
            <person name="Saif S."/>
            <person name="Shea T."/>
            <person name="Sisk P."/>
            <person name="Sykes S."/>
            <person name="Wortman J."/>
            <person name="Nusbaum C."/>
            <person name="Birren B."/>
        </authorList>
    </citation>
    <scope>NUCLEOTIDE SEQUENCE [LARGE SCALE GENOMIC DNA]</scope>
    <source>
        <strain evidence="16 17">CBS 119918</strain>
    </source>
</reference>
<evidence type="ECO:0000256" key="5">
    <source>
        <dbReference type="ARBA" id="ARBA00022801"/>
    </source>
</evidence>
<feature type="active site" description="Proton acceptor" evidence="10">
    <location>
        <position position="143"/>
    </location>
</feature>
<dbReference type="InterPro" id="IPR005959">
    <property type="entry name" value="Fumarylacetoacetase"/>
</dbReference>
<feature type="binding site" evidence="11">
    <location>
        <position position="247"/>
    </location>
    <ligand>
        <name>substrate</name>
    </ligand>
</feature>
<dbReference type="Gene3D" id="3.90.850.10">
    <property type="entry name" value="Fumarylacetoacetase-like, C-terminal domain"/>
    <property type="match status" value="1"/>
</dbReference>
<comment type="pathway">
    <text evidence="1 13">Amino-acid degradation; L-phenylalanine degradation; acetoacetate and fumarate from L-phenylalanine: step 6/6.</text>
</comment>
<feature type="binding site" evidence="12">
    <location>
        <position position="260"/>
    </location>
    <ligand>
        <name>Mg(2+)</name>
        <dbReference type="ChEBI" id="CHEBI:18420"/>
    </ligand>
</feature>
<dbReference type="EC" id="3.7.1.2" evidence="3 13"/>
<name>A0A072P1J5_9EURO</name>
<evidence type="ECO:0000313" key="16">
    <source>
        <dbReference type="EMBL" id="KEF53143.1"/>
    </source>
</evidence>
<dbReference type="STRING" id="1182545.A0A072P1J5"/>
<evidence type="ECO:0000256" key="6">
    <source>
        <dbReference type="ARBA" id="ARBA00022837"/>
    </source>
</evidence>
<sequence>MGPRYPLEIPAGSPFPVQNIPYGVFSTPDGVGLGSKKRAGVAVGSYVLELDLLVKAGLFDSCGVDNKLDGVFLQPNLNSFATFLTTERGHIRAAIIKHLTTQSSPLFENKELNDRAFIPLEQVQMHLPMSITDYTDFFSSLVHAENGCRSLNIPIPQAFWEYPMAYNGRIGSVAISGTDVVRPHGFFKPRSSDKTALHPSELLDFEIEMGAFVSKPVNMGEKVSAMTASEHIFGYVLLNDWSARDIQGYEMSPFGPFHSKSFLTSISPWVVTLDALRGSPTEPPPTHASIVSPTLDLDRKDHGLFDVDLSARVSRKGGEVVELARCKMADGYWTPYQHVAYQSSSGCGLHTGDLLGTGTFSSPDMRSAQGPDEKSFMTFGCLMEAHIVGHKLPDVDGRPFTFLEDGDRLTIDGWFRTPDGSKAGFGGVTGLVLPPIAIS</sequence>
<dbReference type="VEuPathDB" id="FungiDB:A1O9_11052"/>
<dbReference type="RefSeq" id="XP_013255733.1">
    <property type="nucleotide sequence ID" value="XM_013400279.1"/>
</dbReference>
<feature type="binding site" evidence="12">
    <location>
        <position position="240"/>
    </location>
    <ligand>
        <name>Ca(2+)</name>
        <dbReference type="ChEBI" id="CHEBI:29108"/>
    </ligand>
</feature>
<dbReference type="GO" id="GO:0046872">
    <property type="term" value="F:metal ion binding"/>
    <property type="evidence" value="ECO:0007669"/>
    <property type="project" value="UniProtKB-UniRule"/>
</dbReference>
<dbReference type="OrthoDB" id="9971669at2759"/>
<evidence type="ECO:0000256" key="4">
    <source>
        <dbReference type="ARBA" id="ARBA00022723"/>
    </source>
</evidence>
<dbReference type="PANTHER" id="PTHR43069">
    <property type="entry name" value="FUMARYLACETOACETASE"/>
    <property type="match status" value="1"/>
</dbReference>
<evidence type="ECO:0000256" key="13">
    <source>
        <dbReference type="RuleBase" id="RU366008"/>
    </source>
</evidence>
<comment type="similarity">
    <text evidence="2 13">Belongs to the FAH family.</text>
</comment>
<feature type="binding site" evidence="11">
    <location>
        <position position="149"/>
    </location>
    <ligand>
        <name>substrate</name>
    </ligand>
</feature>
<gene>
    <name evidence="16" type="ORF">A1O9_11052</name>
</gene>
<dbReference type="Proteomes" id="UP000027920">
    <property type="component" value="Unassembled WGS sequence"/>
</dbReference>
<feature type="binding site" evidence="11">
    <location>
        <position position="138"/>
    </location>
    <ligand>
        <name>substrate</name>
    </ligand>
</feature>
<dbReference type="GeneID" id="25285952"/>
<feature type="binding site" evidence="12">
    <location>
        <position position="136"/>
    </location>
    <ligand>
        <name>Ca(2+)</name>
        <dbReference type="ChEBI" id="CHEBI:29108"/>
    </ligand>
</feature>
<evidence type="ECO:0000256" key="9">
    <source>
        <dbReference type="ARBA" id="ARBA00023232"/>
    </source>
</evidence>
<evidence type="ECO:0000256" key="7">
    <source>
        <dbReference type="ARBA" id="ARBA00022842"/>
    </source>
</evidence>
<feature type="domain" description="Fumarylacetoacetase N-terminal" evidence="15">
    <location>
        <begin position="18"/>
        <end position="128"/>
    </location>
</feature>
<dbReference type="InterPro" id="IPR015377">
    <property type="entry name" value="Fumarylacetoacetase_N"/>
</dbReference>
<keyword evidence="9 13" id="KW-0585">Phenylalanine catabolism</keyword>
<dbReference type="GO" id="GO:0004334">
    <property type="term" value="F:fumarylacetoacetase activity"/>
    <property type="evidence" value="ECO:0007669"/>
    <property type="project" value="UniProtKB-UniRule"/>
</dbReference>
<feature type="binding site" evidence="12">
    <location>
        <position position="264"/>
    </location>
    <ligand>
        <name>Mg(2+)</name>
        <dbReference type="ChEBI" id="CHEBI:18420"/>
    </ligand>
</feature>
<evidence type="ECO:0000256" key="8">
    <source>
        <dbReference type="ARBA" id="ARBA00022878"/>
    </source>
</evidence>
<dbReference type="GO" id="GO:0006572">
    <property type="term" value="P:L-tyrosine catabolic process"/>
    <property type="evidence" value="ECO:0007669"/>
    <property type="project" value="UniProtKB-UniRule"/>
</dbReference>
<keyword evidence="8 13" id="KW-0828">Tyrosine catabolism</keyword>
<evidence type="ECO:0000256" key="11">
    <source>
        <dbReference type="PIRSR" id="PIRSR605959-2"/>
    </source>
</evidence>
<comment type="cofactor">
    <cofactor evidence="13">
        <name>Mg(2+)</name>
        <dbReference type="ChEBI" id="CHEBI:18420"/>
    </cofactor>
    <cofactor evidence="13">
        <name>Ca(2+)</name>
        <dbReference type="ChEBI" id="CHEBI:29108"/>
    </cofactor>
</comment>
<feature type="binding site" evidence="12">
    <location>
        <position position="240"/>
    </location>
    <ligand>
        <name>Mg(2+)</name>
        <dbReference type="ChEBI" id="CHEBI:18420"/>
    </ligand>
</feature>
<dbReference type="Pfam" id="PF01557">
    <property type="entry name" value="FAA_hydrolase"/>
    <property type="match status" value="1"/>
</dbReference>
<dbReference type="SUPFAM" id="SSF56529">
    <property type="entry name" value="FAH"/>
    <property type="match status" value="1"/>
</dbReference>
<evidence type="ECO:0000256" key="2">
    <source>
        <dbReference type="ARBA" id="ARBA00010211"/>
    </source>
</evidence>
<dbReference type="PANTHER" id="PTHR43069:SF2">
    <property type="entry name" value="FUMARYLACETOACETASE"/>
    <property type="match status" value="1"/>
</dbReference>
<proteinExistence type="inferred from homology"/>
<accession>A0A072P1J5</accession>
<dbReference type="InterPro" id="IPR036462">
    <property type="entry name" value="Fumarylacetoacetase_N_sf"/>
</dbReference>
<keyword evidence="4 12" id="KW-0479">Metal-binding</keyword>
<feature type="binding site" evidence="11">
    <location>
        <position position="359"/>
    </location>
    <ligand>
        <name>substrate</name>
    </ligand>
</feature>
<feature type="domain" description="Fumarylacetoacetase-like C-terminal" evidence="14">
    <location>
        <begin position="152"/>
        <end position="388"/>
    </location>
</feature>
<evidence type="ECO:0000259" key="14">
    <source>
        <dbReference type="Pfam" id="PF01557"/>
    </source>
</evidence>
<evidence type="ECO:0000256" key="1">
    <source>
        <dbReference type="ARBA" id="ARBA00004782"/>
    </source>
</evidence>
<keyword evidence="6 12" id="KW-0106">Calcium</keyword>
<feature type="binding site" evidence="12">
    <location>
        <position position="206"/>
    </location>
    <ligand>
        <name>Ca(2+)</name>
        <dbReference type="ChEBI" id="CHEBI:29108"/>
    </ligand>
</feature>
<keyword evidence="7 12" id="KW-0460">Magnesium</keyword>
<dbReference type="AlphaFoldDB" id="A0A072P1J5"/>
<dbReference type="InterPro" id="IPR036663">
    <property type="entry name" value="Fumarylacetoacetase_C_sf"/>
</dbReference>
<evidence type="ECO:0000256" key="3">
    <source>
        <dbReference type="ARBA" id="ARBA00012094"/>
    </source>
</evidence>
<dbReference type="UniPathway" id="UPA00139">
    <property type="reaction ID" value="UER00341"/>
</dbReference>
<keyword evidence="5 13" id="KW-0378">Hydrolase</keyword>
<organism evidence="16 17">
    <name type="scientific">Exophiala aquamarina CBS 119918</name>
    <dbReference type="NCBI Taxonomy" id="1182545"/>
    <lineage>
        <taxon>Eukaryota</taxon>
        <taxon>Fungi</taxon>
        <taxon>Dikarya</taxon>
        <taxon>Ascomycota</taxon>
        <taxon>Pezizomycotina</taxon>
        <taxon>Eurotiomycetes</taxon>
        <taxon>Chaetothyriomycetidae</taxon>
        <taxon>Chaetothyriales</taxon>
        <taxon>Herpotrichiellaceae</taxon>
        <taxon>Exophiala</taxon>
    </lineage>
</organism>
<comment type="catalytic activity">
    <reaction evidence="13">
        <text>4-fumarylacetoacetate + H2O = acetoacetate + fumarate + H(+)</text>
        <dbReference type="Rhea" id="RHEA:10244"/>
        <dbReference type="ChEBI" id="CHEBI:13705"/>
        <dbReference type="ChEBI" id="CHEBI:15377"/>
        <dbReference type="ChEBI" id="CHEBI:15378"/>
        <dbReference type="ChEBI" id="CHEBI:18034"/>
        <dbReference type="ChEBI" id="CHEBI:29806"/>
        <dbReference type="EC" id="3.7.1.2"/>
    </reaction>
</comment>